<dbReference type="SUPFAM" id="SSF51735">
    <property type="entry name" value="NAD(P)-binding Rossmann-fold domains"/>
    <property type="match status" value="2"/>
</dbReference>
<evidence type="ECO:0000259" key="9">
    <source>
        <dbReference type="PROSITE" id="PS50075"/>
    </source>
</evidence>
<dbReference type="Pfam" id="PF00109">
    <property type="entry name" value="ketoacyl-synt"/>
    <property type="match status" value="1"/>
</dbReference>
<dbReference type="PROSITE" id="PS52019">
    <property type="entry name" value="PKS_MFAS_DH"/>
    <property type="match status" value="1"/>
</dbReference>
<dbReference type="InterPro" id="IPR049900">
    <property type="entry name" value="PKS_mFAS_DH"/>
</dbReference>
<keyword evidence="6" id="KW-0511">Multifunctional enzyme</keyword>
<evidence type="ECO:0000256" key="3">
    <source>
        <dbReference type="ARBA" id="ARBA00022679"/>
    </source>
</evidence>
<dbReference type="Gene3D" id="3.90.180.10">
    <property type="entry name" value="Medium-chain alcohol dehydrogenases, catalytic domain"/>
    <property type="match status" value="1"/>
</dbReference>
<evidence type="ECO:0000256" key="8">
    <source>
        <dbReference type="PROSITE-ProRule" id="PRU01363"/>
    </source>
</evidence>
<dbReference type="Pfam" id="PF16197">
    <property type="entry name" value="KAsynt_C_assoc"/>
    <property type="match status" value="1"/>
</dbReference>
<dbReference type="Gene3D" id="3.40.366.10">
    <property type="entry name" value="Malonyl-Coenzyme A Acyl Carrier Protein, domain 2"/>
    <property type="match status" value="1"/>
</dbReference>
<feature type="active site" description="Proton acceptor; for dehydratase activity" evidence="8">
    <location>
        <position position="1032"/>
    </location>
</feature>
<dbReference type="InterPro" id="IPR050091">
    <property type="entry name" value="PKS_NRPS_Biosynth_Enz"/>
</dbReference>
<dbReference type="Pfam" id="PF02801">
    <property type="entry name" value="Ketoacyl-synt_C"/>
    <property type="match status" value="1"/>
</dbReference>
<dbReference type="GO" id="GO:1901336">
    <property type="term" value="P:lactone biosynthetic process"/>
    <property type="evidence" value="ECO:0007669"/>
    <property type="project" value="UniProtKB-ARBA"/>
</dbReference>
<dbReference type="Gene3D" id="3.30.70.3290">
    <property type="match status" value="1"/>
</dbReference>
<dbReference type="InterPro" id="IPR011032">
    <property type="entry name" value="GroES-like_sf"/>
</dbReference>
<dbReference type="Pfam" id="PF00107">
    <property type="entry name" value="ADH_zinc_N"/>
    <property type="match status" value="1"/>
</dbReference>
<dbReference type="CDD" id="cd00833">
    <property type="entry name" value="PKS"/>
    <property type="match status" value="1"/>
</dbReference>
<dbReference type="SMART" id="SM00826">
    <property type="entry name" value="PKS_DH"/>
    <property type="match status" value="1"/>
</dbReference>
<evidence type="ECO:0000256" key="5">
    <source>
        <dbReference type="ARBA" id="ARBA00023002"/>
    </source>
</evidence>
<dbReference type="Proteomes" id="UP000019373">
    <property type="component" value="Unassembled WGS sequence"/>
</dbReference>
<dbReference type="InterPro" id="IPR013217">
    <property type="entry name" value="Methyltransf_12"/>
</dbReference>
<dbReference type="Gene3D" id="3.10.129.110">
    <property type="entry name" value="Polyketide synthase dehydratase"/>
    <property type="match status" value="1"/>
</dbReference>
<dbReference type="InterPro" id="IPR018201">
    <property type="entry name" value="Ketoacyl_synth_AS"/>
</dbReference>
<dbReference type="SUPFAM" id="SSF52151">
    <property type="entry name" value="FabD/lysophospholipase-like"/>
    <property type="match status" value="1"/>
</dbReference>
<dbReference type="CDD" id="cd02440">
    <property type="entry name" value="AdoMet_MTases"/>
    <property type="match status" value="1"/>
</dbReference>
<dbReference type="GO" id="GO:0006633">
    <property type="term" value="P:fatty acid biosynthetic process"/>
    <property type="evidence" value="ECO:0007669"/>
    <property type="project" value="InterPro"/>
</dbReference>
<dbReference type="Pfam" id="PF00698">
    <property type="entry name" value="Acyl_transf_1"/>
    <property type="match status" value="1"/>
</dbReference>
<dbReference type="InterPro" id="IPR032821">
    <property type="entry name" value="PKS_assoc"/>
</dbReference>
<dbReference type="InterPro" id="IPR049552">
    <property type="entry name" value="PKS_DH_N"/>
</dbReference>
<evidence type="ECO:0000256" key="4">
    <source>
        <dbReference type="ARBA" id="ARBA00022857"/>
    </source>
</evidence>
<dbReference type="PANTHER" id="PTHR43775:SF29">
    <property type="entry name" value="ASPERFURANONE POLYKETIDE SYNTHASE AFOG-RELATED"/>
    <property type="match status" value="1"/>
</dbReference>
<sequence length="2631" mass="289568">MSIPESNGVPDISNFLASRDKLEPIAIIGMSAKFPQDATSPAAFWQLLCEGRSAMTEVPEDRWKIDSFYHPDANRLDTLNARGGHFLEGDVAAFDAPFFSIPRTEAVSLDPQQRGLLESAYKALENAGLPMEHVTGSRTGVYVGCYAHDYDAVFNRDPLNMTRYQASGVGSAMLSNRLSWFYNFTGPSMTIDTACSSSLNALHLACQSLRSRESSMALVAGSNVIINPEAVAIPLSNLSLLSSDSRCYSFDARANGYSRGEGIGVMVLKPLSCAIRDGNLVRAVIRATGSNQDGKTPGITQPSMAAQERLIRDTYASGGLDLGTTRFFEAHGTGTPIGDPVEASAIAAVFQSERSSESPLYIGAVKSNIGHLEGASGMASLVKTVQILENGFIPPNIWFEKPNPAIPVEEWNIRFPLQPTPWPKLGLRRASINSFSYGGSNAHVVMEDARHYLSARSIMGKHCTVERPPDARELSARYATVRDSFVNDSLNSSALSNGSLPNGSKSLWCHQSNSNHSVDSSPSRNLSRPRLFVWSASDEAGLKRQAMVYCDHFSELPSAAKSEPDKYIEDLAYTLATKRSRLPWKSYVTASSLSDLQSDLLGKLSKPVRSTSGAPPQLGFVFTGQGAQWHAMGRELLTYPVFECALRHSDMYLKELGCKWSLIEELQRDKDQSQVHSPEFSQPLCTALQIALVDLLASWSIRPLAVIGHSSGEIAAAYCARGLSRDAAIKVAYFRGVLAARLAINTREHSGSMMSVALSEAALQPHLKKLDAKGSIAVGCVNSPVNSTVTGDEALVDELKKVMDDEGVFTRKLKVGVAYHSTQMNAIAQEYRRLIHDIAPPTDVMEAPAMFSSVTGTYVPTDRLYQSEYWVSNLTSKVQFAPALAQMRREKYRQRVAHFLEIGPHGALRRPIKDTVGHNSHYFSMLHAGTSALQSSLDLIGQLHCHGYTVNLTAVNSPTCSEADLSMLIDLPEYQFNHSQVYWHESRISRNFRFRQHPRHELLGTPSADWNSLEAKWRNIIKRSENPWVSEHKSNETELYPGAGMVVMAMEAARQIARDPAAIQGYRLKDVRFSKALLLPLDSEADVETQFHMRPGKVGNAAEEKNDFRLTMLSNDEWVEVCCGVVTVEYEEALDEVNNSYQSSKEGDSYKDIYVSGIKTCKRNIASKQLYDNLASFGFNFGPTFQNLKDVSYGHKGEATASVALRDWMEKVPKGTEIIQPHVIHPTTLDSVFHLAVVGLTKGGWEPVPTIVPTMILDMWVSNELLTRTTLKHGKAFARSSWNGYREVDSKIVLLHPETEETLLAIDSYRGTVVGSLDAYRWRRLCFGIDWKPDVDMLSTEQLGTLCENAAKLAHGESGVIDVIDRCELTCLYFMQSALLAVETDYTYSSPVLQTYVAWMKHCRSESGFEHLLATPELENLRSDETYREAFFSDLENSSPEGKLYVTVGRQLLSILHGEVDPLEILFSDDMMSQFYSGNLFMISYRKMMAYLELLSHKNPSLSVLEIGAGTGGATQFALQAMGPQDPTHEHGTPKYEQYTYTDISPKFFEDAKQRFRVHAGRMVFKTLDIEKDPVAQGFEMGTYDLVIASCVLHATGCIDTTLANVRKLLKPGGKMVLIEPTNVHSVRTTFVFGLLPGWWLSKEKHRQGGPLLSDETWNYTLGRNGFSGADICLPDQDPAWHTCSVIMSTADKAEVLAPTVSIPHTMIVIAQDCPIQNQIAQDLKRQLLVLGALGCRISTIGEIISATDLSGDFCIFLPEIEKPYLYGVSEEEFVSLKHITTSARGILWITKDNERIRNPELELVMGFSRSIRSEFSDLTFVTLALEPEPESTSVANMLKVYRAILSAPQEQVESEYQSQHGLLCINRLVENHSLNDHIYSKLARQNSEPRPFSEDASRPLLLTIGSPGLLDTLCFVDDDGVTEPLGPLDIEVKVEAVGVNFRDVMTALGQLPSKDLGLEGAGTVTRVGASVDPAQIKPGDRVCFVSPGAYKTYARCTASTIARIPDDMPFVTAASLPIVFCTAYYALFHIAHISHGESILIHSAAGGVGQAAIQLAKSVGAEIFATVGSSEKKELLMQTYDIPADHIFSSRNVSFARGIKRMTHNRGVNIVLNSLSGEKLKVSFECIAPMGRFLEIGKKDMAERADLPMAPFLANVMFASVDLGVLTKHAPDVMRELMETVVKLTKTCPPVVRAPVPLHVRSINEIEVAMRYLQGGKNTGKTVIEMESGGIVPVLRRLESSWTLDSNATYLITGGLGGLGRTIARWMVSRGAKHLLLLSRSGAQTPVAVAFLKELTANGVDARAPLCDISDKEMLKCVLDEQGKTMPPIKGCIQASMVLRDSILEKMTSQDFNAPLAPKVTGSWNLHTHLPPSLTFFILLSSSGGVIGNPGQSNYTSANTYQDSLARHLSARGRRCISLNLGLMTEAGFVAERQQLMTAFKVSGHEGIRNAELFAILDYVCDPTRGVLPPQDSQIVLGAGTPASMKAKGFDELLWMRRPLFRNLMQMDRLVSNTDTDDSIKTEVNTTALLRKVETLDAAIELVEKALVRKLANALCILEEDVEVAKPVHAYGVDSLVAVELRNWFLKELNAEVTVIDIVGAASVQELIRMATESIKPLQGSLRRVQVSME</sequence>
<dbReference type="InterPro" id="IPR016036">
    <property type="entry name" value="Malonyl_transacylase_ACP-bd"/>
</dbReference>
<dbReference type="InterPro" id="IPR002364">
    <property type="entry name" value="Quin_OxRdtase/zeta-crystal_CS"/>
</dbReference>
<dbReference type="FunFam" id="3.40.50.720:FF:000209">
    <property type="entry name" value="Polyketide synthase Pks12"/>
    <property type="match status" value="1"/>
</dbReference>
<dbReference type="InterPro" id="IPR016035">
    <property type="entry name" value="Acyl_Trfase/lysoPLipase"/>
</dbReference>
<dbReference type="Pfam" id="PF08240">
    <property type="entry name" value="ADH_N"/>
    <property type="match status" value="1"/>
</dbReference>
<dbReference type="HOGENOM" id="CLU_000022_31_0_1"/>
<dbReference type="InterPro" id="IPR013149">
    <property type="entry name" value="ADH-like_C"/>
</dbReference>
<dbReference type="InterPro" id="IPR013154">
    <property type="entry name" value="ADH-like_N"/>
</dbReference>
<dbReference type="InterPro" id="IPR036736">
    <property type="entry name" value="ACP-like_sf"/>
</dbReference>
<dbReference type="Pfam" id="PF23114">
    <property type="entry name" value="NAD-bd_HRPKS_sdrA"/>
    <property type="match status" value="1"/>
</dbReference>
<dbReference type="SUPFAM" id="SSF47336">
    <property type="entry name" value="ACP-like"/>
    <property type="match status" value="1"/>
</dbReference>
<dbReference type="InterPro" id="IPR020843">
    <property type="entry name" value="ER"/>
</dbReference>
<dbReference type="InterPro" id="IPR001227">
    <property type="entry name" value="Ac_transferase_dom_sf"/>
</dbReference>
<dbReference type="GO" id="GO:0004315">
    <property type="term" value="F:3-oxoacyl-[acyl-carrier-protein] synthase activity"/>
    <property type="evidence" value="ECO:0007669"/>
    <property type="project" value="InterPro"/>
</dbReference>
<name>U1GAR7_ENDPU</name>
<keyword evidence="4" id="KW-0521">NADP</keyword>
<dbReference type="Pfam" id="PF21089">
    <property type="entry name" value="PKS_DH_N"/>
    <property type="match status" value="1"/>
</dbReference>
<dbReference type="Pfam" id="PF08242">
    <property type="entry name" value="Methyltransf_12"/>
    <property type="match status" value="1"/>
</dbReference>
<evidence type="ECO:0000313" key="13">
    <source>
        <dbReference type="Proteomes" id="UP000019373"/>
    </source>
</evidence>
<dbReference type="InterPro" id="IPR042104">
    <property type="entry name" value="PKS_dehydratase_sf"/>
</dbReference>
<dbReference type="PROSITE" id="PS52004">
    <property type="entry name" value="KS3_2"/>
    <property type="match status" value="1"/>
</dbReference>
<dbReference type="InterPro" id="IPR056501">
    <property type="entry name" value="NAD-bd_HRPKS_sdrA"/>
</dbReference>
<dbReference type="GeneID" id="19235803"/>
<evidence type="ECO:0000256" key="6">
    <source>
        <dbReference type="ARBA" id="ARBA00023268"/>
    </source>
</evidence>
<dbReference type="SUPFAM" id="SSF55048">
    <property type="entry name" value="Probable ACP-binding domain of malonyl-CoA ACP transacylase"/>
    <property type="match status" value="1"/>
</dbReference>
<dbReference type="InterPro" id="IPR049551">
    <property type="entry name" value="PKS_DH_C"/>
</dbReference>
<dbReference type="InterPro" id="IPR029063">
    <property type="entry name" value="SAM-dependent_MTases_sf"/>
</dbReference>
<dbReference type="Pfam" id="PF23297">
    <property type="entry name" value="ACP_SdgA_C"/>
    <property type="match status" value="1"/>
</dbReference>
<dbReference type="SMART" id="SM00825">
    <property type="entry name" value="PKS_KS"/>
    <property type="match status" value="1"/>
</dbReference>
<keyword evidence="5" id="KW-0560">Oxidoreductase</keyword>
<evidence type="ECO:0000259" key="10">
    <source>
        <dbReference type="PROSITE" id="PS52004"/>
    </source>
</evidence>
<dbReference type="Pfam" id="PF08659">
    <property type="entry name" value="KR"/>
    <property type="match status" value="1"/>
</dbReference>
<dbReference type="PROSITE" id="PS01162">
    <property type="entry name" value="QOR_ZETA_CRYSTAL"/>
    <property type="match status" value="1"/>
</dbReference>
<dbReference type="eggNOG" id="KOG1202">
    <property type="taxonomic scope" value="Eukaryota"/>
</dbReference>
<dbReference type="SMART" id="SM00827">
    <property type="entry name" value="PKS_AT"/>
    <property type="match status" value="1"/>
</dbReference>
<feature type="region of interest" description="N-terminal hotdog fold" evidence="8">
    <location>
        <begin position="1000"/>
        <end position="1133"/>
    </location>
</feature>
<dbReference type="SMART" id="SM00829">
    <property type="entry name" value="PKS_ER"/>
    <property type="match status" value="1"/>
</dbReference>
<dbReference type="InterPro" id="IPR009081">
    <property type="entry name" value="PP-bd_ACP"/>
</dbReference>
<dbReference type="InterPro" id="IPR006162">
    <property type="entry name" value="Ppantetheine_attach_site"/>
</dbReference>
<dbReference type="EMBL" id="KE720872">
    <property type="protein sequence ID" value="ERF74612.1"/>
    <property type="molecule type" value="Genomic_DNA"/>
</dbReference>
<dbReference type="SUPFAM" id="SSF53901">
    <property type="entry name" value="Thiolase-like"/>
    <property type="match status" value="1"/>
</dbReference>
<reference evidence="13" key="1">
    <citation type="journal article" date="2014" name="BMC Genomics">
        <title>Genome characteristics reveal the impact of lichenization on lichen-forming fungus Endocarpon pusillum Hedwig (Verrucariales, Ascomycota).</title>
        <authorList>
            <person name="Wang Y.-Y."/>
            <person name="Liu B."/>
            <person name="Zhang X.-Y."/>
            <person name="Zhou Q.-M."/>
            <person name="Zhang T."/>
            <person name="Li H."/>
            <person name="Yu Y.-F."/>
            <person name="Zhang X.-L."/>
            <person name="Hao X.-Y."/>
            <person name="Wang M."/>
            <person name="Wang L."/>
            <person name="Wei J.-C."/>
        </authorList>
    </citation>
    <scope>NUCLEOTIDE SEQUENCE [LARGE SCALE GENOMIC DNA]</scope>
    <source>
        <strain evidence="13">Z07020 / HMAS-L-300199</strain>
    </source>
</reference>
<dbReference type="GO" id="GO:0016491">
    <property type="term" value="F:oxidoreductase activity"/>
    <property type="evidence" value="ECO:0007669"/>
    <property type="project" value="UniProtKB-KW"/>
</dbReference>
<evidence type="ECO:0000256" key="2">
    <source>
        <dbReference type="ARBA" id="ARBA00022553"/>
    </source>
</evidence>
<keyword evidence="1" id="KW-0596">Phosphopantetheine</keyword>
<gene>
    <name evidence="12" type="ORF">EPUS_00742</name>
</gene>
<dbReference type="InterPro" id="IPR016039">
    <property type="entry name" value="Thiolase-like"/>
</dbReference>
<proteinExistence type="predicted"/>
<keyword evidence="2" id="KW-0597">Phosphoprotein</keyword>
<dbReference type="InterPro" id="IPR014043">
    <property type="entry name" value="Acyl_transferase_dom"/>
</dbReference>
<evidence type="ECO:0000256" key="7">
    <source>
        <dbReference type="ARBA" id="ARBA00023315"/>
    </source>
</evidence>
<organism evidence="12 13">
    <name type="scientific">Endocarpon pusillum (strain Z07020 / HMAS-L-300199)</name>
    <name type="common">Lichen-forming fungus</name>
    <dbReference type="NCBI Taxonomy" id="1263415"/>
    <lineage>
        <taxon>Eukaryota</taxon>
        <taxon>Fungi</taxon>
        <taxon>Dikarya</taxon>
        <taxon>Ascomycota</taxon>
        <taxon>Pezizomycotina</taxon>
        <taxon>Eurotiomycetes</taxon>
        <taxon>Chaetothyriomycetidae</taxon>
        <taxon>Verrucariales</taxon>
        <taxon>Verrucariaceae</taxon>
        <taxon>Endocarpon</taxon>
    </lineage>
</organism>
<feature type="region of interest" description="C-terminal hotdog fold" evidence="8">
    <location>
        <begin position="1162"/>
        <end position="1320"/>
    </location>
</feature>
<dbReference type="Gene3D" id="1.10.1200.10">
    <property type="entry name" value="ACP-like"/>
    <property type="match status" value="1"/>
</dbReference>
<dbReference type="OMA" id="VHTGCFT"/>
<dbReference type="GO" id="GO:0031177">
    <property type="term" value="F:phosphopantetheine binding"/>
    <property type="evidence" value="ECO:0007669"/>
    <property type="project" value="InterPro"/>
</dbReference>
<dbReference type="SMART" id="SM00822">
    <property type="entry name" value="PKS_KR"/>
    <property type="match status" value="1"/>
</dbReference>
<evidence type="ECO:0000259" key="11">
    <source>
        <dbReference type="PROSITE" id="PS52019"/>
    </source>
</evidence>
<dbReference type="InterPro" id="IPR020806">
    <property type="entry name" value="PKS_PP-bd"/>
</dbReference>
<accession>U1GAR7</accession>
<dbReference type="InterPro" id="IPR036291">
    <property type="entry name" value="NAD(P)-bd_dom_sf"/>
</dbReference>
<dbReference type="InterPro" id="IPR014031">
    <property type="entry name" value="Ketoacyl_synth_C"/>
</dbReference>
<dbReference type="PROSITE" id="PS50075">
    <property type="entry name" value="CARRIER"/>
    <property type="match status" value="1"/>
</dbReference>
<dbReference type="RefSeq" id="XP_007799713.1">
    <property type="nucleotide sequence ID" value="XM_007801522.1"/>
</dbReference>
<keyword evidence="13" id="KW-1185">Reference proteome</keyword>
<keyword evidence="7" id="KW-0012">Acyltransferase</keyword>
<dbReference type="InterPro" id="IPR013968">
    <property type="entry name" value="PKS_KR"/>
</dbReference>
<protein>
    <submittedName>
        <fullName evidence="12">Uncharacterized protein</fullName>
    </submittedName>
</protein>
<dbReference type="InterPro" id="IPR020841">
    <property type="entry name" value="PKS_Beta-ketoAc_synthase_dom"/>
</dbReference>
<dbReference type="Gene3D" id="3.40.50.150">
    <property type="entry name" value="Vaccinia Virus protein VP39"/>
    <property type="match status" value="1"/>
</dbReference>
<dbReference type="Gene3D" id="3.40.50.720">
    <property type="entry name" value="NAD(P)-binding Rossmann-like Domain"/>
    <property type="match status" value="2"/>
</dbReference>
<evidence type="ECO:0000313" key="12">
    <source>
        <dbReference type="EMBL" id="ERF74612.1"/>
    </source>
</evidence>
<dbReference type="InterPro" id="IPR020807">
    <property type="entry name" value="PKS_DH"/>
</dbReference>
<feature type="domain" description="PKS/mFAS DH" evidence="11">
    <location>
        <begin position="1000"/>
        <end position="1320"/>
    </location>
</feature>
<dbReference type="PROSITE" id="PS00606">
    <property type="entry name" value="KS3_1"/>
    <property type="match status" value="1"/>
</dbReference>
<dbReference type="PANTHER" id="PTHR43775">
    <property type="entry name" value="FATTY ACID SYNTHASE"/>
    <property type="match status" value="1"/>
</dbReference>
<dbReference type="PROSITE" id="PS00012">
    <property type="entry name" value="PHOSPHOPANTETHEINE"/>
    <property type="match status" value="1"/>
</dbReference>
<feature type="active site" description="Proton donor; for dehydratase activity" evidence="8">
    <location>
        <position position="1230"/>
    </location>
</feature>
<dbReference type="Gene3D" id="3.40.47.10">
    <property type="match status" value="1"/>
</dbReference>
<dbReference type="InterPro" id="IPR057326">
    <property type="entry name" value="KR_dom"/>
</dbReference>
<dbReference type="SUPFAM" id="SSF53335">
    <property type="entry name" value="S-adenosyl-L-methionine-dependent methyltransferases"/>
    <property type="match status" value="1"/>
</dbReference>
<dbReference type="SUPFAM" id="SSF50129">
    <property type="entry name" value="GroES-like"/>
    <property type="match status" value="1"/>
</dbReference>
<keyword evidence="3" id="KW-0808">Transferase</keyword>
<dbReference type="GO" id="GO:0008270">
    <property type="term" value="F:zinc ion binding"/>
    <property type="evidence" value="ECO:0007669"/>
    <property type="project" value="InterPro"/>
</dbReference>
<dbReference type="OrthoDB" id="329835at2759"/>
<dbReference type="InterPro" id="IPR014030">
    <property type="entry name" value="Ketoacyl_synth_N"/>
</dbReference>
<feature type="domain" description="Ketosynthase family 3 (KS3)" evidence="10">
    <location>
        <begin position="22"/>
        <end position="448"/>
    </location>
</feature>
<dbReference type="Pfam" id="PF14765">
    <property type="entry name" value="PS-DH"/>
    <property type="match status" value="1"/>
</dbReference>
<dbReference type="SMART" id="SM00823">
    <property type="entry name" value="PKS_PP"/>
    <property type="match status" value="1"/>
</dbReference>
<dbReference type="CDD" id="cd05195">
    <property type="entry name" value="enoyl_red"/>
    <property type="match status" value="1"/>
</dbReference>
<evidence type="ECO:0000256" key="1">
    <source>
        <dbReference type="ARBA" id="ARBA00022450"/>
    </source>
</evidence>
<feature type="domain" description="Carrier" evidence="9">
    <location>
        <begin position="2539"/>
        <end position="2616"/>
    </location>
</feature>
<dbReference type="GO" id="GO:0030639">
    <property type="term" value="P:polyketide biosynthetic process"/>
    <property type="evidence" value="ECO:0007669"/>
    <property type="project" value="UniProtKB-ARBA"/>
</dbReference>
<dbReference type="GO" id="GO:0004312">
    <property type="term" value="F:fatty acid synthase activity"/>
    <property type="evidence" value="ECO:0007669"/>
    <property type="project" value="TreeGrafter"/>
</dbReference>